<protein>
    <recommendedName>
        <fullName evidence="6 7">Large ribosomal subunit protein uL3</fullName>
    </recommendedName>
</protein>
<dbReference type="Proteomes" id="UP000229362">
    <property type="component" value="Unassembled WGS sequence"/>
</dbReference>
<dbReference type="InterPro" id="IPR019927">
    <property type="entry name" value="Ribosomal_uL3_bac/org-type"/>
</dbReference>
<dbReference type="SUPFAM" id="SSF50447">
    <property type="entry name" value="Translation proteins"/>
    <property type="match status" value="1"/>
</dbReference>
<evidence type="ECO:0000256" key="5">
    <source>
        <dbReference type="ARBA" id="ARBA00023274"/>
    </source>
</evidence>
<keyword evidence="2 7" id="KW-0699">rRNA-binding</keyword>
<evidence type="ECO:0000256" key="1">
    <source>
        <dbReference type="ARBA" id="ARBA00006540"/>
    </source>
</evidence>
<evidence type="ECO:0000256" key="6">
    <source>
        <dbReference type="ARBA" id="ARBA00035243"/>
    </source>
</evidence>
<dbReference type="GO" id="GO:0019843">
    <property type="term" value="F:rRNA binding"/>
    <property type="evidence" value="ECO:0007669"/>
    <property type="project" value="UniProtKB-UniRule"/>
</dbReference>
<name>A0A2M6W153_9BACT</name>
<dbReference type="GO" id="GO:0022625">
    <property type="term" value="C:cytosolic large ribosomal subunit"/>
    <property type="evidence" value="ECO:0007669"/>
    <property type="project" value="TreeGrafter"/>
</dbReference>
<evidence type="ECO:0000256" key="3">
    <source>
        <dbReference type="ARBA" id="ARBA00022884"/>
    </source>
</evidence>
<dbReference type="InterPro" id="IPR000597">
    <property type="entry name" value="Ribosomal_uL3"/>
</dbReference>
<dbReference type="GO" id="GO:0006412">
    <property type="term" value="P:translation"/>
    <property type="evidence" value="ECO:0007669"/>
    <property type="project" value="UniProtKB-UniRule"/>
</dbReference>
<feature type="region of interest" description="Disordered" evidence="8">
    <location>
        <begin position="217"/>
        <end position="256"/>
    </location>
</feature>
<sequence>MKFILGKKLGMTQVFRENGAVVPVTRVAAGPCVVTQVKTQGNDTVSAVQIGYGEQKQFRLTKAEQGHLKGLTTVQFLRDFRAEDQGLQRGDTFTVKIFEPGEKVQVTGSSKGKGFQGVVKRHNFGGSPKTHGHKDQHRMPGSIGATDPGRVFKGMRMGGHMGDDRVTVKNLEIVQILEDTNELLIKGAIPGARGNLLLISTEGGTIEIIAEAPPVEESVSIAPEAGEEASVSEMGAEHDTQPSMDNAPADTEEEKK</sequence>
<evidence type="ECO:0000313" key="9">
    <source>
        <dbReference type="EMBL" id="PIT86465.1"/>
    </source>
</evidence>
<keyword evidence="4 7" id="KW-0689">Ribosomal protein</keyword>
<comment type="function">
    <text evidence="7">One of the primary rRNA binding proteins, it binds directly near the 3'-end of the 23S rRNA, where it nucleates assembly of the 50S subunit.</text>
</comment>
<evidence type="ECO:0000256" key="4">
    <source>
        <dbReference type="ARBA" id="ARBA00022980"/>
    </source>
</evidence>
<evidence type="ECO:0000256" key="8">
    <source>
        <dbReference type="SAM" id="MobiDB-lite"/>
    </source>
</evidence>
<organism evidence="9 10">
    <name type="scientific">Candidatus Magasanikbacteria bacterium CG10_big_fil_rev_8_21_14_0_10_43_6</name>
    <dbReference type="NCBI Taxonomy" id="1974650"/>
    <lineage>
        <taxon>Bacteria</taxon>
        <taxon>Candidatus Magasanikiibacteriota</taxon>
    </lineage>
</organism>
<comment type="subunit">
    <text evidence="7">Part of the 50S ribosomal subunit. Forms a cluster with proteins L14 and L19.</text>
</comment>
<reference evidence="10" key="1">
    <citation type="submission" date="2017-09" db="EMBL/GenBank/DDBJ databases">
        <title>Depth-based differentiation of microbial function through sediment-hosted aquifers and enrichment of novel symbionts in the deep terrestrial subsurface.</title>
        <authorList>
            <person name="Probst A.J."/>
            <person name="Ladd B."/>
            <person name="Jarett J.K."/>
            <person name="Geller-Mcgrath D.E."/>
            <person name="Sieber C.M.K."/>
            <person name="Emerson J.B."/>
            <person name="Anantharaman K."/>
            <person name="Thomas B.C."/>
            <person name="Malmstrom R."/>
            <person name="Stieglmeier M."/>
            <person name="Klingl A."/>
            <person name="Woyke T."/>
            <person name="Ryan C.M."/>
            <person name="Banfield J.F."/>
        </authorList>
    </citation>
    <scope>NUCLEOTIDE SEQUENCE [LARGE SCALE GENOMIC DNA]</scope>
</reference>
<dbReference type="PANTHER" id="PTHR11229">
    <property type="entry name" value="50S RIBOSOMAL PROTEIN L3"/>
    <property type="match status" value="1"/>
</dbReference>
<dbReference type="EMBL" id="PFBZ01000133">
    <property type="protein sequence ID" value="PIT86465.1"/>
    <property type="molecule type" value="Genomic_DNA"/>
</dbReference>
<dbReference type="GO" id="GO:0003735">
    <property type="term" value="F:structural constituent of ribosome"/>
    <property type="evidence" value="ECO:0007669"/>
    <property type="project" value="UniProtKB-UniRule"/>
</dbReference>
<accession>A0A2M6W153</accession>
<dbReference type="FunFam" id="2.40.30.10:FF:000004">
    <property type="entry name" value="50S ribosomal protein L3"/>
    <property type="match status" value="1"/>
</dbReference>
<feature type="region of interest" description="Disordered" evidence="8">
    <location>
        <begin position="125"/>
        <end position="148"/>
    </location>
</feature>
<proteinExistence type="inferred from homology"/>
<evidence type="ECO:0000256" key="2">
    <source>
        <dbReference type="ARBA" id="ARBA00022730"/>
    </source>
</evidence>
<dbReference type="Pfam" id="PF00297">
    <property type="entry name" value="Ribosomal_L3"/>
    <property type="match status" value="1"/>
</dbReference>
<evidence type="ECO:0000313" key="10">
    <source>
        <dbReference type="Proteomes" id="UP000229362"/>
    </source>
</evidence>
<dbReference type="NCBIfam" id="TIGR03625">
    <property type="entry name" value="L3_bact"/>
    <property type="match status" value="1"/>
</dbReference>
<dbReference type="InterPro" id="IPR009000">
    <property type="entry name" value="Transl_B-barrel_sf"/>
</dbReference>
<dbReference type="AlphaFoldDB" id="A0A2M6W153"/>
<dbReference type="HAMAP" id="MF_01325_B">
    <property type="entry name" value="Ribosomal_uL3_B"/>
    <property type="match status" value="1"/>
</dbReference>
<gene>
    <name evidence="7" type="primary">rplC</name>
    <name evidence="9" type="ORF">COU33_03005</name>
</gene>
<comment type="similarity">
    <text evidence="1 7">Belongs to the universal ribosomal protein uL3 family.</text>
</comment>
<keyword evidence="3 7" id="KW-0694">RNA-binding</keyword>
<dbReference type="Gene3D" id="3.30.160.810">
    <property type="match status" value="1"/>
</dbReference>
<comment type="caution">
    <text evidence="9">The sequence shown here is derived from an EMBL/GenBank/DDBJ whole genome shotgun (WGS) entry which is preliminary data.</text>
</comment>
<keyword evidence="5 7" id="KW-0687">Ribonucleoprotein</keyword>
<dbReference type="Gene3D" id="2.40.30.10">
    <property type="entry name" value="Translation factors"/>
    <property type="match status" value="1"/>
</dbReference>
<evidence type="ECO:0000256" key="7">
    <source>
        <dbReference type="HAMAP-Rule" id="MF_01325"/>
    </source>
</evidence>
<dbReference type="PANTHER" id="PTHR11229:SF16">
    <property type="entry name" value="LARGE RIBOSOMAL SUBUNIT PROTEIN UL3C"/>
    <property type="match status" value="1"/>
</dbReference>